<feature type="transmembrane region" description="Helical" evidence="1">
    <location>
        <begin position="116"/>
        <end position="141"/>
    </location>
</feature>
<dbReference type="STRING" id="1299341.SAMN05444005_102282"/>
<evidence type="ECO:0000313" key="3">
    <source>
        <dbReference type="Proteomes" id="UP000198648"/>
    </source>
</evidence>
<feature type="transmembrane region" description="Helical" evidence="1">
    <location>
        <begin position="55"/>
        <end position="79"/>
    </location>
</feature>
<sequence>MQKLLQNRKSILIVLALILILIMVRVFEDDLFYDPFLAFFKDDFQNKSLPDFDGFHLFLGLLMRYFINSVVTVLIIYFLFKENSIVKLTSILLIVFFIVLIGLLFLLLNYSTHPDYLYVFYIRRFLIQPLFLILFVPAFYYQRKVQ</sequence>
<dbReference type="NCBIfam" id="TIGR04127">
    <property type="entry name" value="flavo_near_exo"/>
    <property type="match status" value="1"/>
</dbReference>
<keyword evidence="1" id="KW-1133">Transmembrane helix</keyword>
<dbReference type="OrthoDB" id="982493at2"/>
<accession>A0A1H9ARC8</accession>
<proteinExistence type="predicted"/>
<organism evidence="2 3">
    <name type="scientific">Flavobacterium urocaniciphilum</name>
    <dbReference type="NCBI Taxonomy" id="1299341"/>
    <lineage>
        <taxon>Bacteria</taxon>
        <taxon>Pseudomonadati</taxon>
        <taxon>Bacteroidota</taxon>
        <taxon>Flavobacteriia</taxon>
        <taxon>Flavobacteriales</taxon>
        <taxon>Flavobacteriaceae</taxon>
        <taxon>Flavobacterium</taxon>
    </lineage>
</organism>
<feature type="transmembrane region" description="Helical" evidence="1">
    <location>
        <begin position="91"/>
        <end position="110"/>
    </location>
</feature>
<evidence type="ECO:0000313" key="2">
    <source>
        <dbReference type="EMBL" id="SEP78953.1"/>
    </source>
</evidence>
<reference evidence="2 3" key="1">
    <citation type="submission" date="2016-10" db="EMBL/GenBank/DDBJ databases">
        <authorList>
            <person name="de Groot N.N."/>
        </authorList>
    </citation>
    <scope>NUCLEOTIDE SEQUENCE [LARGE SCALE GENOMIC DNA]</scope>
    <source>
        <strain evidence="2 3">DSM 27078</strain>
    </source>
</reference>
<feature type="transmembrane region" description="Helical" evidence="1">
    <location>
        <begin position="12"/>
        <end position="27"/>
    </location>
</feature>
<dbReference type="AlphaFoldDB" id="A0A1H9ARC8"/>
<evidence type="ECO:0000256" key="1">
    <source>
        <dbReference type="SAM" id="Phobius"/>
    </source>
</evidence>
<gene>
    <name evidence="2" type="ORF">SAMN05444005_102282</name>
</gene>
<protein>
    <submittedName>
        <fullName evidence="2">Exosortase F-associated protein</fullName>
    </submittedName>
</protein>
<keyword evidence="1" id="KW-0812">Transmembrane</keyword>
<dbReference type="EMBL" id="FOEI01000002">
    <property type="protein sequence ID" value="SEP78953.1"/>
    <property type="molecule type" value="Genomic_DNA"/>
</dbReference>
<dbReference type="InterPro" id="IPR026414">
    <property type="entry name" value="ExosoTase_F-assoc_memb"/>
</dbReference>
<dbReference type="RefSeq" id="WP_091466257.1">
    <property type="nucleotide sequence ID" value="NZ_FOEI01000002.1"/>
</dbReference>
<dbReference type="Proteomes" id="UP000198648">
    <property type="component" value="Unassembled WGS sequence"/>
</dbReference>
<keyword evidence="1" id="KW-0472">Membrane</keyword>
<keyword evidence="3" id="KW-1185">Reference proteome</keyword>
<name>A0A1H9ARC8_9FLAO</name>